<comment type="caution">
    <text evidence="3">The sequence shown here is derived from an EMBL/GenBank/DDBJ whole genome shotgun (WGS) entry which is preliminary data.</text>
</comment>
<feature type="chain" id="PRO_5009576652" description="Porin" evidence="2">
    <location>
        <begin position="26"/>
        <end position="489"/>
    </location>
</feature>
<gene>
    <name evidence="3" type="ORF">A3G33_07710</name>
</gene>
<feature type="signal peptide" evidence="2">
    <location>
        <begin position="1"/>
        <end position="25"/>
    </location>
</feature>
<evidence type="ECO:0000313" key="4">
    <source>
        <dbReference type="Proteomes" id="UP000178187"/>
    </source>
</evidence>
<feature type="compositionally biased region" description="Polar residues" evidence="1">
    <location>
        <begin position="159"/>
        <end position="174"/>
    </location>
</feature>
<accession>A0A1G1L1T2</accession>
<dbReference type="Proteomes" id="UP000178187">
    <property type="component" value="Unassembled WGS sequence"/>
</dbReference>
<sequence length="489" mass="54202">MKLKYIFLIVIVFAIASIANTSAQAQDAQVMDLVKNMQKQMLDMQKMIDQQAAKIKSLEGSAKNIQIAAPAAEPAAPMSDYEFATRLDSALGGANKWLKDVKAGGDLRLRYEAFQHTSGNTAETDDRNRFRYRLRYGLEKKFSDEIKAGFSLASGEVRSGSSHDSATGLNGDPTSTNTTFDNLFNFKDIFVEKAFGSYAPNWAKVGPISGVELTGGKFTNPFEKGSSDLIWDRDVKPEGAYETVNFKLMETPNFKLNGYATAGQYILDEDSSGSDNEDAEMFGYQFGINPVIYTPMFDRPFDLLSAVSYYNYSDFDRQDNWKIGDTGGLSLARGNSTCTSKELCTGFKVIDIYNELSFYPFGDTPVRPYYDYAYNTADGQSTFDQNAWALGVKIGKLVTKGDWETSFAWKNIGRDAIPGFNDSDFTGATTTHTGTQGLVTKAGYMLRDNMSLNAAAFFLENQNAGSVVAGSTIRDEQQRRFQLDVSWKF</sequence>
<evidence type="ECO:0000313" key="3">
    <source>
        <dbReference type="EMBL" id="OGW99112.1"/>
    </source>
</evidence>
<evidence type="ECO:0008006" key="5">
    <source>
        <dbReference type="Google" id="ProtNLM"/>
    </source>
</evidence>
<organism evidence="3 4">
    <name type="scientific">Candidatus Danuiimicrobium aquiferis</name>
    <dbReference type="NCBI Taxonomy" id="1801832"/>
    <lineage>
        <taxon>Bacteria</taxon>
        <taxon>Pseudomonadati</taxon>
        <taxon>Candidatus Omnitrophota</taxon>
        <taxon>Candidatus Danuiimicrobium</taxon>
    </lineage>
</organism>
<dbReference type="EMBL" id="MHFR01000014">
    <property type="protein sequence ID" value="OGW99112.1"/>
    <property type="molecule type" value="Genomic_DNA"/>
</dbReference>
<evidence type="ECO:0000256" key="1">
    <source>
        <dbReference type="SAM" id="MobiDB-lite"/>
    </source>
</evidence>
<feature type="region of interest" description="Disordered" evidence="1">
    <location>
        <begin position="155"/>
        <end position="174"/>
    </location>
</feature>
<dbReference type="Pfam" id="PF16930">
    <property type="entry name" value="Porin_5"/>
    <property type="match status" value="1"/>
</dbReference>
<dbReference type="InterPro" id="IPR032638">
    <property type="entry name" value="Porin_5"/>
</dbReference>
<proteinExistence type="predicted"/>
<name>A0A1G1L1T2_9BACT</name>
<protein>
    <recommendedName>
        <fullName evidence="5">Porin</fullName>
    </recommendedName>
</protein>
<dbReference type="AlphaFoldDB" id="A0A1G1L1T2"/>
<keyword evidence="2" id="KW-0732">Signal</keyword>
<evidence type="ECO:0000256" key="2">
    <source>
        <dbReference type="SAM" id="SignalP"/>
    </source>
</evidence>
<reference evidence="3 4" key="1">
    <citation type="journal article" date="2016" name="Nat. Commun.">
        <title>Thousands of microbial genomes shed light on interconnected biogeochemical processes in an aquifer system.</title>
        <authorList>
            <person name="Anantharaman K."/>
            <person name="Brown C.T."/>
            <person name="Hug L.A."/>
            <person name="Sharon I."/>
            <person name="Castelle C.J."/>
            <person name="Probst A.J."/>
            <person name="Thomas B.C."/>
            <person name="Singh A."/>
            <person name="Wilkins M.J."/>
            <person name="Karaoz U."/>
            <person name="Brodie E.L."/>
            <person name="Williams K.H."/>
            <person name="Hubbard S.S."/>
            <person name="Banfield J.F."/>
        </authorList>
    </citation>
    <scope>NUCLEOTIDE SEQUENCE [LARGE SCALE GENOMIC DNA]</scope>
</reference>